<comment type="function">
    <text evidence="9">Mediates both low-affinity uptake and efflux of sugar across the membrane.</text>
</comment>
<keyword evidence="8 9" id="KW-0472">Membrane</keyword>
<reference evidence="10" key="1">
    <citation type="journal article" date="2013" name="J. Plant Res.">
        <title>Effect of fungi and light on seed germination of three Opuntia species from semiarid lands of central Mexico.</title>
        <authorList>
            <person name="Delgado-Sanchez P."/>
            <person name="Jimenez-Bremont J.F."/>
            <person name="Guerrero-Gonzalez Mde L."/>
            <person name="Flores J."/>
        </authorList>
    </citation>
    <scope>NUCLEOTIDE SEQUENCE</scope>
    <source>
        <tissue evidence="10">Cladode</tissue>
    </source>
</reference>
<dbReference type="FunFam" id="1.20.1280.290:FF:000002">
    <property type="entry name" value="Bidirectional sugar transporter SWEET"/>
    <property type="match status" value="1"/>
</dbReference>
<organism evidence="10">
    <name type="scientific">Opuntia streptacantha</name>
    <name type="common">Prickly pear cactus</name>
    <name type="synonym">Opuntia cardona</name>
    <dbReference type="NCBI Taxonomy" id="393608"/>
    <lineage>
        <taxon>Eukaryota</taxon>
        <taxon>Viridiplantae</taxon>
        <taxon>Streptophyta</taxon>
        <taxon>Embryophyta</taxon>
        <taxon>Tracheophyta</taxon>
        <taxon>Spermatophyta</taxon>
        <taxon>Magnoliopsida</taxon>
        <taxon>eudicotyledons</taxon>
        <taxon>Gunneridae</taxon>
        <taxon>Pentapetalae</taxon>
        <taxon>Caryophyllales</taxon>
        <taxon>Cactineae</taxon>
        <taxon>Cactaceae</taxon>
        <taxon>Opuntioideae</taxon>
        <taxon>Opuntia</taxon>
    </lineage>
</organism>
<dbReference type="AlphaFoldDB" id="A0A7C9D6R1"/>
<keyword evidence="6" id="KW-0677">Repeat</keyword>
<evidence type="ECO:0000256" key="1">
    <source>
        <dbReference type="ARBA" id="ARBA00004127"/>
    </source>
</evidence>
<feature type="transmembrane region" description="Helical" evidence="9">
    <location>
        <begin position="45"/>
        <end position="65"/>
    </location>
</feature>
<comment type="subcellular location">
    <subcellularLocation>
        <location evidence="9">Cell membrane</location>
        <topology evidence="9">Multi-pass membrane protein</topology>
    </subcellularLocation>
    <subcellularLocation>
        <location evidence="1">Endomembrane system</location>
        <topology evidence="1">Multi-pass membrane protein</topology>
    </subcellularLocation>
</comment>
<dbReference type="GO" id="GO:0012505">
    <property type="term" value="C:endomembrane system"/>
    <property type="evidence" value="ECO:0007669"/>
    <property type="project" value="UniProtKB-SubCell"/>
</dbReference>
<dbReference type="FunFam" id="1.20.1280.290:FF:000001">
    <property type="entry name" value="Bidirectional sugar transporter SWEET"/>
    <property type="match status" value="1"/>
</dbReference>
<name>A0A7C9D6R1_OPUST</name>
<feature type="transmembrane region" description="Helical" evidence="9">
    <location>
        <begin position="134"/>
        <end position="153"/>
    </location>
</feature>
<reference evidence="10" key="2">
    <citation type="submission" date="2020-07" db="EMBL/GenBank/DDBJ databases">
        <authorList>
            <person name="Vera ALvarez R."/>
            <person name="Arias-Moreno D.M."/>
            <person name="Jimenez-Jacinto V."/>
            <person name="Jimenez-Bremont J.F."/>
            <person name="Swaminathan K."/>
            <person name="Moose S.P."/>
            <person name="Guerrero-Gonzalez M.L."/>
            <person name="Marino-Ramirez L."/>
            <person name="Landsman D."/>
            <person name="Rodriguez-Kessler M."/>
            <person name="Delgado-Sanchez P."/>
        </authorList>
    </citation>
    <scope>NUCLEOTIDE SEQUENCE</scope>
    <source>
        <tissue evidence="10">Cladode</tissue>
    </source>
</reference>
<evidence type="ECO:0000256" key="8">
    <source>
        <dbReference type="ARBA" id="ARBA00023136"/>
    </source>
</evidence>
<dbReference type="GO" id="GO:0005886">
    <property type="term" value="C:plasma membrane"/>
    <property type="evidence" value="ECO:0007669"/>
    <property type="project" value="UniProtKB-SubCell"/>
</dbReference>
<dbReference type="PANTHER" id="PTHR10791">
    <property type="entry name" value="RAG1-ACTIVATING PROTEIN 1"/>
    <property type="match status" value="1"/>
</dbReference>
<dbReference type="GO" id="GO:0051260">
    <property type="term" value="P:protein homooligomerization"/>
    <property type="evidence" value="ECO:0007669"/>
    <property type="project" value="UniProtKB-ARBA"/>
</dbReference>
<dbReference type="Pfam" id="PF03083">
    <property type="entry name" value="MtN3_slv"/>
    <property type="match status" value="2"/>
</dbReference>
<evidence type="ECO:0000256" key="2">
    <source>
        <dbReference type="ARBA" id="ARBA00007809"/>
    </source>
</evidence>
<dbReference type="PANTHER" id="PTHR10791:SF130">
    <property type="entry name" value="BIDIRECTIONAL SUGAR TRANSPORTER SWEET6-RELATED"/>
    <property type="match status" value="1"/>
</dbReference>
<dbReference type="Gene3D" id="1.20.1280.290">
    <property type="match status" value="2"/>
</dbReference>
<evidence type="ECO:0000256" key="9">
    <source>
        <dbReference type="RuleBase" id="RU910715"/>
    </source>
</evidence>
<keyword evidence="3 9" id="KW-0813">Transport</keyword>
<feature type="transmembrane region" description="Helical" evidence="9">
    <location>
        <begin position="6"/>
        <end position="24"/>
    </location>
</feature>
<sequence>MLSPGFVRTAIGIFGNIISFSLFLSPVPTFIRICKKGSVEQYSATTYLVTLLNCMLWAIYGLPFIHPNSILVLTISAIGCVIELTYLLLFVIYSDSKRKKAILILSILAEILAVGIISSLVLSLAHTTKRRAQIIGILGDVSGVVMYASPLSVMKQVIRTKSVEFMPLAVSVASLANGLVWALYAIHPFDLYVVMPNGLGFFLGLGQLTLYATYYKSTKEQLAARKEAEKVGVGLKDSILVTVEPNKVNTLKQNGDSTPKSNCT</sequence>
<keyword evidence="5 9" id="KW-0812">Transmembrane</keyword>
<evidence type="ECO:0000256" key="7">
    <source>
        <dbReference type="ARBA" id="ARBA00022989"/>
    </source>
</evidence>
<dbReference type="GO" id="GO:0051119">
    <property type="term" value="F:sugar transmembrane transporter activity"/>
    <property type="evidence" value="ECO:0007669"/>
    <property type="project" value="InterPro"/>
</dbReference>
<dbReference type="InterPro" id="IPR004316">
    <property type="entry name" value="SWEET_rpt"/>
</dbReference>
<evidence type="ECO:0000256" key="6">
    <source>
        <dbReference type="ARBA" id="ARBA00022737"/>
    </source>
</evidence>
<protein>
    <recommendedName>
        <fullName evidence="9">Bidirectional sugar transporter SWEET</fullName>
    </recommendedName>
</protein>
<feature type="transmembrane region" description="Helical" evidence="9">
    <location>
        <begin position="165"/>
        <end position="186"/>
    </location>
</feature>
<evidence type="ECO:0000256" key="3">
    <source>
        <dbReference type="ARBA" id="ARBA00022448"/>
    </source>
</evidence>
<proteinExistence type="inferred from homology"/>
<comment type="similarity">
    <text evidence="2 9">Belongs to the SWEET sugar transporter family.</text>
</comment>
<keyword evidence="4 9" id="KW-0762">Sugar transport</keyword>
<dbReference type="InterPro" id="IPR047664">
    <property type="entry name" value="SWEET"/>
</dbReference>
<accession>A0A7C9D6R1</accession>
<feature type="transmembrane region" description="Helical" evidence="9">
    <location>
        <begin position="101"/>
        <end position="122"/>
    </location>
</feature>
<feature type="transmembrane region" description="Helical" evidence="9">
    <location>
        <begin position="71"/>
        <end position="94"/>
    </location>
</feature>
<keyword evidence="7 9" id="KW-1133">Transmembrane helix</keyword>
<dbReference type="EMBL" id="GISG01084954">
    <property type="protein sequence ID" value="MBA4632963.1"/>
    <property type="molecule type" value="Transcribed_RNA"/>
</dbReference>
<evidence type="ECO:0000256" key="4">
    <source>
        <dbReference type="ARBA" id="ARBA00022597"/>
    </source>
</evidence>
<evidence type="ECO:0000313" key="10">
    <source>
        <dbReference type="EMBL" id="MBA4632963.1"/>
    </source>
</evidence>
<dbReference type="EMBL" id="GISG01084955">
    <property type="protein sequence ID" value="MBA4632964.1"/>
    <property type="molecule type" value="Transcribed_RNA"/>
</dbReference>
<feature type="transmembrane region" description="Helical" evidence="9">
    <location>
        <begin position="198"/>
        <end position="215"/>
    </location>
</feature>
<evidence type="ECO:0000256" key="5">
    <source>
        <dbReference type="ARBA" id="ARBA00022692"/>
    </source>
</evidence>